<dbReference type="Gene3D" id="4.10.240.10">
    <property type="entry name" value="Zn(2)-C6 fungal-type DNA-binding domain"/>
    <property type="match status" value="1"/>
</dbReference>
<evidence type="ECO:0000313" key="5">
    <source>
        <dbReference type="Proteomes" id="UP000094444"/>
    </source>
</evidence>
<proteinExistence type="predicted"/>
<feature type="region of interest" description="Disordered" evidence="2">
    <location>
        <begin position="106"/>
        <end position="140"/>
    </location>
</feature>
<dbReference type="CDD" id="cd00067">
    <property type="entry name" value="GAL4"/>
    <property type="match status" value="1"/>
</dbReference>
<evidence type="ECO:0000259" key="3">
    <source>
        <dbReference type="PROSITE" id="PS50048"/>
    </source>
</evidence>
<comment type="caution">
    <text evidence="4">The sequence shown here is derived from an EMBL/GenBank/DDBJ whole genome shotgun (WGS) entry which is preliminary data.</text>
</comment>
<sequence>MVNTGKPSGACVNCRERRIKCDEAKPGCVKCLKSGRTCAGYSQGFKLRDQTQKTIIKAKFGKGSKVQRLAALEENAAASKNPNSARSSGNSPALDTCMKDTRQRASSVHSQKGWTNGQWAPGGHRRNLSDPITKARRGSTWSMSASDIDGHLSGVMGLDLQSIHTPLVDRACCYFLSSYVVYGPGKSDTGMLTFIPSLLASEEGSKRYFQDMFSAVSIAAFSMRPNCREAAAATHLYYGAGVRGLREALQVKESAQSDTVLATTILLGVYEGLAYGDADKIAYTQHFRAALELLRLRGPEQFSSKHGTEIFDLVMESLYDLSTVIGDDDILRWSTQASSIPRANRPHLTSMRMLDLRSKLASLLASPQRDSEATRKAIKILMTAQEFEMRVSQYYKSEDLMAKRNLWLAKSSESADLVYPDWWTASRWLNKYAFRLLICHIIADVSNWLAESPDPWPQNLGTTASRTAKEDIHNIIASIPYLCSWKGIQEDPPKGAKSPCGNDDAGSVEGITNLMVIWPLVLAAESQCVTPEQKEYVQGRLGWIGKNMGVKHAAVVCEQMKTGKVSESSTHGGLRARATIPGRCQTRRPESEIAHLISDVDLF</sequence>
<reference evidence="4" key="1">
    <citation type="submission" date="2017-09" db="EMBL/GenBank/DDBJ databases">
        <title>Polyketide synthases of a Diaporthe helianthi virulent isolate.</title>
        <authorList>
            <person name="Baroncelli R."/>
        </authorList>
    </citation>
    <scope>NUCLEOTIDE SEQUENCE [LARGE SCALE GENOMIC DNA]</scope>
    <source>
        <strain evidence="4">7/96</strain>
    </source>
</reference>
<dbReference type="InterPro" id="IPR036864">
    <property type="entry name" value="Zn2-C6_fun-type_DNA-bd_sf"/>
</dbReference>
<evidence type="ECO:0000256" key="1">
    <source>
        <dbReference type="ARBA" id="ARBA00023242"/>
    </source>
</evidence>
<dbReference type="InterPro" id="IPR001138">
    <property type="entry name" value="Zn2Cys6_DnaBD"/>
</dbReference>
<dbReference type="STRING" id="158607.A0A2P5IC71"/>
<dbReference type="PROSITE" id="PS00463">
    <property type="entry name" value="ZN2_CY6_FUNGAL_1"/>
    <property type="match status" value="1"/>
</dbReference>
<organism evidence="4 5">
    <name type="scientific">Diaporthe helianthi</name>
    <dbReference type="NCBI Taxonomy" id="158607"/>
    <lineage>
        <taxon>Eukaryota</taxon>
        <taxon>Fungi</taxon>
        <taxon>Dikarya</taxon>
        <taxon>Ascomycota</taxon>
        <taxon>Pezizomycotina</taxon>
        <taxon>Sordariomycetes</taxon>
        <taxon>Sordariomycetidae</taxon>
        <taxon>Diaporthales</taxon>
        <taxon>Diaporthaceae</taxon>
        <taxon>Diaporthe</taxon>
    </lineage>
</organism>
<feature type="domain" description="Zn(2)-C6 fungal-type" evidence="3">
    <location>
        <begin position="10"/>
        <end position="38"/>
    </location>
</feature>
<evidence type="ECO:0000256" key="2">
    <source>
        <dbReference type="SAM" id="MobiDB-lite"/>
    </source>
</evidence>
<dbReference type="SUPFAM" id="SSF57701">
    <property type="entry name" value="Zn2/Cys6 DNA-binding domain"/>
    <property type="match status" value="1"/>
</dbReference>
<dbReference type="PANTHER" id="PTHR38791">
    <property type="entry name" value="ZN(II)2CYS6 TRANSCRIPTION FACTOR (EUROFUNG)-RELATED-RELATED"/>
    <property type="match status" value="1"/>
</dbReference>
<dbReference type="InterPro" id="IPR053175">
    <property type="entry name" value="DHMBA_Reg_Transcription_Factor"/>
</dbReference>
<gene>
    <name evidence="4" type="ORF">DHEL01_v201486</name>
</gene>
<name>A0A2P5IC71_DIAHE</name>
<dbReference type="PROSITE" id="PS50048">
    <property type="entry name" value="ZN2_CY6_FUNGAL_2"/>
    <property type="match status" value="1"/>
</dbReference>
<evidence type="ECO:0000313" key="4">
    <source>
        <dbReference type="EMBL" id="POS80114.1"/>
    </source>
</evidence>
<accession>A0A2P5IC71</accession>
<dbReference type="EMBL" id="MAVT02000069">
    <property type="protein sequence ID" value="POS80114.1"/>
    <property type="molecule type" value="Genomic_DNA"/>
</dbReference>
<dbReference type="SMART" id="SM00066">
    <property type="entry name" value="GAL4"/>
    <property type="match status" value="1"/>
</dbReference>
<dbReference type="Proteomes" id="UP000094444">
    <property type="component" value="Unassembled WGS sequence"/>
</dbReference>
<dbReference type="Pfam" id="PF00172">
    <property type="entry name" value="Zn_clus"/>
    <property type="match status" value="1"/>
</dbReference>
<dbReference type="GO" id="GO:0000981">
    <property type="term" value="F:DNA-binding transcription factor activity, RNA polymerase II-specific"/>
    <property type="evidence" value="ECO:0007669"/>
    <property type="project" value="InterPro"/>
</dbReference>
<dbReference type="InParanoid" id="A0A2P5IC71"/>
<dbReference type="AlphaFoldDB" id="A0A2P5IC71"/>
<keyword evidence="5" id="KW-1185">Reference proteome</keyword>
<dbReference type="OrthoDB" id="2991872at2759"/>
<feature type="compositionally biased region" description="Polar residues" evidence="2">
    <location>
        <begin position="106"/>
        <end position="118"/>
    </location>
</feature>
<dbReference type="GO" id="GO:0008270">
    <property type="term" value="F:zinc ion binding"/>
    <property type="evidence" value="ECO:0007669"/>
    <property type="project" value="InterPro"/>
</dbReference>
<protein>
    <recommendedName>
        <fullName evidence="3">Zn(2)-C6 fungal-type domain-containing protein</fullName>
    </recommendedName>
</protein>
<keyword evidence="1" id="KW-0539">Nucleus</keyword>